<dbReference type="Pfam" id="PF00015">
    <property type="entry name" value="MCPsignal"/>
    <property type="match status" value="1"/>
</dbReference>
<comment type="similarity">
    <text evidence="2">Belongs to the methyl-accepting chemotaxis (MCP) protein family.</text>
</comment>
<evidence type="ECO:0000256" key="4">
    <source>
        <dbReference type="SAM" id="Phobius"/>
    </source>
</evidence>
<sequence>MIEEAYRLDDADEMGIVAIMIEEDFHKVMEHLKTLSSIATTRVLDTKEHISARLSQIIYINIAFALLAFLGTTGLLSAITRYLVKNINFMTRAIAQSANNLDLRQLEWKGGKDELGQTCENINTLLANLRRALSKAKVSTGHALESSLSMRQTVEQMNQMATQQDALSGKVEVLTKEVRGKLQESKQLAEQSAVIMEDDYRSLEEMIQILNTVVEGIMRVSEDEGEVSQKMHHLAEQTEQIKSVLEMISDIAEQTNLLALNAAIEAARAGEHGRGFAVVADEVRKLAERTKKSLSEIDVTIGIVVQGVNDTNEHIQMNTKHIHTLTKEAQAVGVLAETTKVKTLEGLTATKGVREKTDDAVASISQLSEEVVVATKIAYQNNQMATEIRGIVETLNHASKELEEEINVFKL</sequence>
<evidence type="ECO:0000256" key="2">
    <source>
        <dbReference type="ARBA" id="ARBA00029447"/>
    </source>
</evidence>
<evidence type="ECO:0000256" key="3">
    <source>
        <dbReference type="PROSITE-ProRule" id="PRU00284"/>
    </source>
</evidence>
<dbReference type="PROSITE" id="PS50885">
    <property type="entry name" value="HAMP"/>
    <property type="match status" value="1"/>
</dbReference>
<keyword evidence="1 3" id="KW-0807">Transducer</keyword>
<dbReference type="Gene3D" id="1.10.287.950">
    <property type="entry name" value="Methyl-accepting chemotaxis protein"/>
    <property type="match status" value="1"/>
</dbReference>
<dbReference type="PANTHER" id="PTHR32089">
    <property type="entry name" value="METHYL-ACCEPTING CHEMOTAXIS PROTEIN MCPB"/>
    <property type="match status" value="1"/>
</dbReference>
<keyword evidence="8" id="KW-1185">Reference proteome</keyword>
<feature type="domain" description="HAMP" evidence="6">
    <location>
        <begin position="81"/>
        <end position="134"/>
    </location>
</feature>
<evidence type="ECO:0000259" key="5">
    <source>
        <dbReference type="PROSITE" id="PS50111"/>
    </source>
</evidence>
<organism evidence="7 8">
    <name type="scientific">Sulfurospirillum tamanense</name>
    <dbReference type="NCBI Taxonomy" id="2813362"/>
    <lineage>
        <taxon>Bacteria</taxon>
        <taxon>Pseudomonadati</taxon>
        <taxon>Campylobacterota</taxon>
        <taxon>Epsilonproteobacteria</taxon>
        <taxon>Campylobacterales</taxon>
        <taxon>Sulfurospirillaceae</taxon>
        <taxon>Sulfurospirillum</taxon>
    </lineage>
</organism>
<name>A0ABS2WSB6_9BACT</name>
<dbReference type="EMBL" id="JAFHKK010000007">
    <property type="protein sequence ID" value="MBN2964089.1"/>
    <property type="molecule type" value="Genomic_DNA"/>
</dbReference>
<gene>
    <name evidence="7" type="ORF">JWV37_04795</name>
</gene>
<keyword evidence="4" id="KW-0812">Transmembrane</keyword>
<dbReference type="SMART" id="SM00283">
    <property type="entry name" value="MA"/>
    <property type="match status" value="1"/>
</dbReference>
<dbReference type="InterPro" id="IPR004089">
    <property type="entry name" value="MCPsignal_dom"/>
</dbReference>
<keyword evidence="4" id="KW-1133">Transmembrane helix</keyword>
<protein>
    <submittedName>
        <fullName evidence="7">Methyl-accepting chemotaxis protein</fullName>
    </submittedName>
</protein>
<evidence type="ECO:0000259" key="6">
    <source>
        <dbReference type="PROSITE" id="PS50885"/>
    </source>
</evidence>
<keyword evidence="4" id="KW-0472">Membrane</keyword>
<reference evidence="7 8" key="2">
    <citation type="submission" date="2021-02" db="EMBL/GenBank/DDBJ databases">
        <title>Sulfurospirillum tamanensis sp. nov.</title>
        <authorList>
            <person name="Frolova A."/>
            <person name="Merkel A."/>
            <person name="Slobodkin A."/>
        </authorList>
    </citation>
    <scope>NUCLEOTIDE SEQUENCE [LARGE SCALE GENOMIC DNA]</scope>
    <source>
        <strain evidence="7 8">T05b</strain>
    </source>
</reference>
<comment type="caution">
    <text evidence="7">The sequence shown here is derived from an EMBL/GenBank/DDBJ whole genome shotgun (WGS) entry which is preliminary data.</text>
</comment>
<evidence type="ECO:0000256" key="1">
    <source>
        <dbReference type="ARBA" id="ARBA00023224"/>
    </source>
</evidence>
<accession>A0ABS2WSB6</accession>
<feature type="domain" description="Methyl-accepting transducer" evidence="5">
    <location>
        <begin position="139"/>
        <end position="396"/>
    </location>
</feature>
<dbReference type="PROSITE" id="PS50111">
    <property type="entry name" value="CHEMOTAXIS_TRANSDUC_2"/>
    <property type="match status" value="1"/>
</dbReference>
<proteinExistence type="inferred from homology"/>
<dbReference type="PANTHER" id="PTHR32089:SF112">
    <property type="entry name" value="LYSOZYME-LIKE PROTEIN-RELATED"/>
    <property type="match status" value="1"/>
</dbReference>
<feature type="transmembrane region" description="Helical" evidence="4">
    <location>
        <begin position="57"/>
        <end position="84"/>
    </location>
</feature>
<dbReference type="Proteomes" id="UP000703590">
    <property type="component" value="Unassembled WGS sequence"/>
</dbReference>
<reference evidence="7 8" key="3">
    <citation type="submission" date="2021-02" db="EMBL/GenBank/DDBJ databases">
        <authorList>
            <person name="Merkel A.Y."/>
        </authorList>
    </citation>
    <scope>NUCLEOTIDE SEQUENCE [LARGE SCALE GENOMIC DNA]</scope>
    <source>
        <strain evidence="7 8">T05b</strain>
    </source>
</reference>
<reference evidence="8" key="1">
    <citation type="submission" date="2021-02" db="EMBL/GenBank/DDBJ databases">
        <title>Sulfurospirillum tamanensis sp. nov.</title>
        <authorList>
            <person name="Merkel A.Y."/>
        </authorList>
    </citation>
    <scope>NUCLEOTIDE SEQUENCE [LARGE SCALE GENOMIC DNA]</scope>
    <source>
        <strain evidence="8">T05b</strain>
    </source>
</reference>
<evidence type="ECO:0000313" key="7">
    <source>
        <dbReference type="EMBL" id="MBN2964089.1"/>
    </source>
</evidence>
<dbReference type="SUPFAM" id="SSF58104">
    <property type="entry name" value="Methyl-accepting chemotaxis protein (MCP) signaling domain"/>
    <property type="match status" value="1"/>
</dbReference>
<dbReference type="InterPro" id="IPR003660">
    <property type="entry name" value="HAMP_dom"/>
</dbReference>
<evidence type="ECO:0000313" key="8">
    <source>
        <dbReference type="Proteomes" id="UP000703590"/>
    </source>
</evidence>